<dbReference type="Proteomes" id="UP000256970">
    <property type="component" value="Unassembled WGS sequence"/>
</dbReference>
<dbReference type="PANTHER" id="PTHR31964">
    <property type="entry name" value="ADENINE NUCLEOTIDE ALPHA HYDROLASES-LIKE SUPERFAMILY PROTEIN"/>
    <property type="match status" value="1"/>
</dbReference>
<dbReference type="InterPro" id="IPR006015">
    <property type="entry name" value="Universal_stress_UspA"/>
</dbReference>
<organism evidence="3 4">
    <name type="scientific">Tetradesmus obliquus</name>
    <name type="common">Green alga</name>
    <name type="synonym">Acutodesmus obliquus</name>
    <dbReference type="NCBI Taxonomy" id="3088"/>
    <lineage>
        <taxon>Eukaryota</taxon>
        <taxon>Viridiplantae</taxon>
        <taxon>Chlorophyta</taxon>
        <taxon>core chlorophytes</taxon>
        <taxon>Chlorophyceae</taxon>
        <taxon>CS clade</taxon>
        <taxon>Sphaeropleales</taxon>
        <taxon>Scenedesmaceae</taxon>
        <taxon>Tetradesmus</taxon>
    </lineage>
</organism>
<dbReference type="EMBL" id="FNXT01000218">
    <property type="protein sequence ID" value="SZX62337.1"/>
    <property type="molecule type" value="Genomic_DNA"/>
</dbReference>
<keyword evidence="4" id="KW-1185">Reference proteome</keyword>
<evidence type="ECO:0000259" key="1">
    <source>
        <dbReference type="Pfam" id="PF00582"/>
    </source>
</evidence>
<dbReference type="Pfam" id="PF00582">
    <property type="entry name" value="Usp"/>
    <property type="match status" value="1"/>
</dbReference>
<proteinExistence type="predicted"/>
<protein>
    <recommendedName>
        <fullName evidence="1">UspA domain-containing protein</fullName>
    </recommendedName>
</protein>
<accession>A0A383WP26</accession>
<dbReference type="AlphaFoldDB" id="A0A383WP26"/>
<sequence length="163" mass="18415">MSEGAAKSHRNILLTVDESPSSDKVFEYTVTNLYRQGDVVHILHVIAPSRRLVVTPDMGLEGVIEDDEETKRKVEEHAQEFIRERFEKRLETLRIPYQVDIVRGCVDNDSIGALVCRRAEGIDAVAVVMAKHSRGTIKEFFIGSVTNYACHHCKQPVLVLHCD</sequence>
<dbReference type="InterPro" id="IPR014729">
    <property type="entry name" value="Rossmann-like_a/b/a_fold"/>
</dbReference>
<dbReference type="STRING" id="3088.A0A383WP26"/>
<feature type="domain" description="UspA" evidence="1">
    <location>
        <begin position="10"/>
        <end position="161"/>
    </location>
</feature>
<dbReference type="SUPFAM" id="SSF52402">
    <property type="entry name" value="Adenine nucleotide alpha hydrolases-like"/>
    <property type="match status" value="1"/>
</dbReference>
<dbReference type="PANTHER" id="PTHR31964:SF113">
    <property type="entry name" value="USPA DOMAIN-CONTAINING PROTEIN"/>
    <property type="match status" value="1"/>
</dbReference>
<dbReference type="CDD" id="cd23659">
    <property type="entry name" value="USP_At3g01520-like"/>
    <property type="match status" value="1"/>
</dbReference>
<dbReference type="EMBL" id="FNXT01001347">
    <property type="protein sequence ID" value="SZX78919.1"/>
    <property type="molecule type" value="Genomic_DNA"/>
</dbReference>
<dbReference type="PRINTS" id="PR01438">
    <property type="entry name" value="UNVRSLSTRESS"/>
</dbReference>
<name>A0A383WP26_TETOB</name>
<gene>
    <name evidence="3" type="ORF">BQ4739_LOCUS19219</name>
    <name evidence="2" type="ORF">BQ4739_LOCUS2933</name>
</gene>
<dbReference type="Gene3D" id="3.40.50.620">
    <property type="entry name" value="HUPs"/>
    <property type="match status" value="1"/>
</dbReference>
<evidence type="ECO:0000313" key="3">
    <source>
        <dbReference type="EMBL" id="SZX78919.1"/>
    </source>
</evidence>
<reference evidence="3 4" key="1">
    <citation type="submission" date="2016-10" db="EMBL/GenBank/DDBJ databases">
        <authorList>
            <person name="Cai Z."/>
        </authorList>
    </citation>
    <scope>NUCLEOTIDE SEQUENCE [LARGE SCALE GENOMIC DNA]</scope>
</reference>
<evidence type="ECO:0000313" key="4">
    <source>
        <dbReference type="Proteomes" id="UP000256970"/>
    </source>
</evidence>
<dbReference type="InterPro" id="IPR006016">
    <property type="entry name" value="UspA"/>
</dbReference>
<evidence type="ECO:0000313" key="2">
    <source>
        <dbReference type="EMBL" id="SZX62337.1"/>
    </source>
</evidence>